<dbReference type="EMBL" id="KL363315">
    <property type="protein sequence ID" value="KFD47764.1"/>
    <property type="molecule type" value="Genomic_DNA"/>
</dbReference>
<keyword evidence="3" id="KW-1185">Reference proteome</keyword>
<evidence type="ECO:0000313" key="1">
    <source>
        <dbReference type="EMBL" id="KFD47764.1"/>
    </source>
</evidence>
<sequence length="100" mass="11657">MRLCLQAFANFSHAAPCFCQFMEQHPVLHFLLAYTDFRIWSVVRSGVSRFIHADYEYEPSLETGRWIGILPFYGNPCKVTQSNLANDHCIQKLHSYKIVM</sequence>
<reference evidence="2 3" key="1">
    <citation type="journal article" date="2014" name="Nat. Genet.">
        <title>Genome and transcriptome of the porcine whipworm Trichuris suis.</title>
        <authorList>
            <person name="Jex A.R."/>
            <person name="Nejsum P."/>
            <person name="Schwarz E.M."/>
            <person name="Hu L."/>
            <person name="Young N.D."/>
            <person name="Hall R.S."/>
            <person name="Korhonen P.K."/>
            <person name="Liao S."/>
            <person name="Thamsborg S."/>
            <person name="Xia J."/>
            <person name="Xu P."/>
            <person name="Wang S."/>
            <person name="Scheerlinck J.P."/>
            <person name="Hofmann A."/>
            <person name="Sternberg P.W."/>
            <person name="Wang J."/>
            <person name="Gasser R.B."/>
        </authorList>
    </citation>
    <scope>NUCLEOTIDE SEQUENCE [LARGE SCALE GENOMIC DNA]</scope>
    <source>
        <strain evidence="2">DCEP-RM93F</strain>
        <strain evidence="1">DCEP-RM93M</strain>
    </source>
</reference>
<dbReference type="EMBL" id="KL367514">
    <property type="protein sequence ID" value="KFD67491.1"/>
    <property type="molecule type" value="Genomic_DNA"/>
</dbReference>
<accession>A0A085NDE5</accession>
<evidence type="ECO:0000313" key="2">
    <source>
        <dbReference type="EMBL" id="KFD67491.1"/>
    </source>
</evidence>
<gene>
    <name evidence="1" type="ORF">M513_11376</name>
    <name evidence="2" type="ORF">M514_11376</name>
</gene>
<dbReference type="AlphaFoldDB" id="A0A085NDE5"/>
<name>A0A085NDE5_9BILA</name>
<protein>
    <submittedName>
        <fullName evidence="2">Uncharacterized protein</fullName>
    </submittedName>
</protein>
<organism evidence="2">
    <name type="scientific">Trichuris suis</name>
    <name type="common">pig whipworm</name>
    <dbReference type="NCBI Taxonomy" id="68888"/>
    <lineage>
        <taxon>Eukaryota</taxon>
        <taxon>Metazoa</taxon>
        <taxon>Ecdysozoa</taxon>
        <taxon>Nematoda</taxon>
        <taxon>Enoplea</taxon>
        <taxon>Dorylaimia</taxon>
        <taxon>Trichinellida</taxon>
        <taxon>Trichuridae</taxon>
        <taxon>Trichuris</taxon>
    </lineage>
</organism>
<evidence type="ECO:0000313" key="3">
    <source>
        <dbReference type="Proteomes" id="UP000030764"/>
    </source>
</evidence>
<dbReference type="Proteomes" id="UP000030758">
    <property type="component" value="Unassembled WGS sequence"/>
</dbReference>
<dbReference type="Proteomes" id="UP000030764">
    <property type="component" value="Unassembled WGS sequence"/>
</dbReference>
<proteinExistence type="predicted"/>